<evidence type="ECO:0000256" key="1">
    <source>
        <dbReference type="SAM" id="SignalP"/>
    </source>
</evidence>
<dbReference type="InterPro" id="IPR005297">
    <property type="entry name" value="Lipoprotein_repeat"/>
</dbReference>
<feature type="chain" id="PRO_5045661009" description="Lipoprotein" evidence="1">
    <location>
        <begin position="32"/>
        <end position="296"/>
    </location>
</feature>
<sequence length="296" mass="32101">MNQLVHLIALRKPFLLLGTAALLVSSSLTLSSCGEKETTVTPQEPLTVQLATTATLGSFLVDADGNTLYYFTLDTGGTSMCPSGPCLDAWPIFYDAKLTVGNGLKASDFATITHPNGQLQTTYKGWPLYYYAIKNTTTGQYTREKPGEALGQDLGHHWFVVRTDYSLMVGTKALLDKNTNTTSLKNFLIDPQGRTLYTYAKDSKSPSTLPTNCTGSCATAWPVFFNSSVSLPTFADLKASDFGTITRTDGTGNSTQKQLTYKGMPLYYCAGDNQTPGKTEGHNLTTNGEPWVVAEF</sequence>
<evidence type="ECO:0008006" key="4">
    <source>
        <dbReference type="Google" id="ProtNLM"/>
    </source>
</evidence>
<organism evidence="2 3">
    <name type="scientific">Hymenobacter volaticus</name>
    <dbReference type="NCBI Taxonomy" id="2932254"/>
    <lineage>
        <taxon>Bacteria</taxon>
        <taxon>Pseudomonadati</taxon>
        <taxon>Bacteroidota</taxon>
        <taxon>Cytophagia</taxon>
        <taxon>Cytophagales</taxon>
        <taxon>Hymenobacteraceae</taxon>
        <taxon>Hymenobacter</taxon>
    </lineage>
</organism>
<protein>
    <recommendedName>
        <fullName evidence="4">Lipoprotein</fullName>
    </recommendedName>
</protein>
<keyword evidence="3" id="KW-1185">Reference proteome</keyword>
<accession>A0ABY4GEY2</accession>
<dbReference type="PANTHER" id="PTHR39335">
    <property type="entry name" value="BLL4220 PROTEIN"/>
    <property type="match status" value="1"/>
</dbReference>
<geneLocation type="plasmid" evidence="2 3">
    <name>unnamed5</name>
</geneLocation>
<dbReference type="RefSeq" id="WP_245127272.1">
    <property type="nucleotide sequence ID" value="NZ_CP095066.1"/>
</dbReference>
<feature type="signal peptide" evidence="1">
    <location>
        <begin position="1"/>
        <end position="31"/>
    </location>
</feature>
<reference evidence="2" key="1">
    <citation type="submission" date="2022-04" db="EMBL/GenBank/DDBJ databases">
        <title>Hymenobacter sp. isolated from the air.</title>
        <authorList>
            <person name="Won M."/>
            <person name="Lee C.-M."/>
            <person name="Woen H.-Y."/>
            <person name="Kwon S.-W."/>
        </authorList>
    </citation>
    <scope>NUCLEOTIDE SEQUENCE</scope>
    <source>
        <strain evidence="2">5420S-77</strain>
        <plasmid evidence="2">unnamed5</plasmid>
    </source>
</reference>
<proteinExistence type="predicted"/>
<name>A0ABY4GEY2_9BACT</name>
<evidence type="ECO:0000313" key="2">
    <source>
        <dbReference type="EMBL" id="UOQ69486.1"/>
    </source>
</evidence>
<keyword evidence="1" id="KW-0732">Signal</keyword>
<gene>
    <name evidence="2" type="ORF">MUN86_28835</name>
</gene>
<dbReference type="PANTHER" id="PTHR39335:SF1">
    <property type="entry name" value="BLL4220 PROTEIN"/>
    <property type="match status" value="1"/>
</dbReference>
<keyword evidence="2" id="KW-0614">Plasmid</keyword>
<evidence type="ECO:0000313" key="3">
    <source>
        <dbReference type="Proteomes" id="UP000830401"/>
    </source>
</evidence>
<dbReference type="Pfam" id="PF03640">
    <property type="entry name" value="Lipoprotein_15"/>
    <property type="match status" value="4"/>
</dbReference>
<dbReference type="EMBL" id="CP095066">
    <property type="protein sequence ID" value="UOQ69486.1"/>
    <property type="molecule type" value="Genomic_DNA"/>
</dbReference>
<dbReference type="Proteomes" id="UP000830401">
    <property type="component" value="Plasmid unnamed5"/>
</dbReference>